<dbReference type="AlphaFoldDB" id="A0A4Z1PC80"/>
<dbReference type="Proteomes" id="UP000298493">
    <property type="component" value="Unassembled WGS sequence"/>
</dbReference>
<comment type="caution">
    <text evidence="1">The sequence shown here is derived from an EMBL/GenBank/DDBJ whole genome shotgun (WGS) entry which is preliminary data.</text>
</comment>
<keyword evidence="2" id="KW-1185">Reference proteome</keyword>
<protein>
    <submittedName>
        <fullName evidence="1">Uncharacterized protein</fullName>
    </submittedName>
</protein>
<reference evidence="1 2" key="1">
    <citation type="submission" date="2019-04" db="EMBL/GenBank/DDBJ databases">
        <title>High contiguity whole genome sequence and gene annotation resource for two Venturia nashicola isolates.</title>
        <authorList>
            <person name="Prokchorchik M."/>
            <person name="Won K."/>
            <person name="Lee Y."/>
            <person name="Choi E.D."/>
            <person name="Segonzac C."/>
            <person name="Sohn K.H."/>
        </authorList>
    </citation>
    <scope>NUCLEOTIDE SEQUENCE [LARGE SCALE GENOMIC DNA]</scope>
    <source>
        <strain evidence="1 2">PRI2</strain>
    </source>
</reference>
<organism evidence="1 2">
    <name type="scientific">Venturia nashicola</name>
    <dbReference type="NCBI Taxonomy" id="86259"/>
    <lineage>
        <taxon>Eukaryota</taxon>
        <taxon>Fungi</taxon>
        <taxon>Dikarya</taxon>
        <taxon>Ascomycota</taxon>
        <taxon>Pezizomycotina</taxon>
        <taxon>Dothideomycetes</taxon>
        <taxon>Pleosporomycetidae</taxon>
        <taxon>Venturiales</taxon>
        <taxon>Venturiaceae</taxon>
        <taxon>Venturia</taxon>
    </lineage>
</organism>
<proteinExistence type="predicted"/>
<gene>
    <name evidence="1" type="ORF">E6O75_ATG03851</name>
</gene>
<evidence type="ECO:0000313" key="2">
    <source>
        <dbReference type="Proteomes" id="UP000298493"/>
    </source>
</evidence>
<accession>A0A4Z1PC80</accession>
<name>A0A4Z1PC80_9PEZI</name>
<evidence type="ECO:0000313" key="1">
    <source>
        <dbReference type="EMBL" id="TID25988.1"/>
    </source>
</evidence>
<dbReference type="EMBL" id="SNSC02000003">
    <property type="protein sequence ID" value="TID25988.1"/>
    <property type="molecule type" value="Genomic_DNA"/>
</dbReference>
<sequence>MQIDPQDIMRNAIQCLGPNLRPRTTENGFQVTNVAERIETESAISSFLSDRISYISLVHTLQHEVYGTYKHHDRVQLGIERLVKCSLFVASWFISSSLLPSCFESRPLDINSDSILPSSITNGFSVEKFFSLSRGSHLKQRALWKIVVVQVAYGRNCRLKWLLQYHIDGSMSDEDETTCAVRAVIENAEPNPEGTENMRLWGFLQALVSLDAHIPYLRLLVE</sequence>